<dbReference type="KEGG" id="psyo:PB01_05235"/>
<evidence type="ECO:0000313" key="2">
    <source>
        <dbReference type="Proteomes" id="UP000325517"/>
    </source>
</evidence>
<reference evidence="1 2" key="1">
    <citation type="submission" date="2018-07" db="EMBL/GenBank/DDBJ databases">
        <title>Complete genome sequence of Psychrobacillus sp. PB01, isolated from iceberg, and comparative genome analysis of Psychrobacillus strains.</title>
        <authorList>
            <person name="Lee P.C."/>
        </authorList>
    </citation>
    <scope>NUCLEOTIDE SEQUENCE [LARGE SCALE GENOMIC DNA]</scope>
    <source>
        <strain evidence="1 2">PB01</strain>
    </source>
</reference>
<gene>
    <name evidence="1" type="ORF">PB01_05235</name>
</gene>
<dbReference type="Proteomes" id="UP000325517">
    <property type="component" value="Chromosome"/>
</dbReference>
<dbReference type="OrthoDB" id="2965981at2"/>
<protein>
    <recommendedName>
        <fullName evidence="3">DUF2642 domain-containing protein</fullName>
    </recommendedName>
</protein>
<proteinExistence type="predicted"/>
<keyword evidence="2" id="KW-1185">Reference proteome</keyword>
<sequence length="556" mass="64433">MLVENLKKVLYEHKKMKIGMYLSDNQFTEGILLDVKQDHLVMEVNKKIVYFAMHSIQALSINAKDFCKTDKLCSYLDKNDLTDVLIALRYNWVTINSLSKFALNGVLTSILHDHIVLINKKELLYIPKPYISNIYSELTRADMTYLNNKEQLILQELYKSNISKGLVEIKEPNLESNQEKVNQEYCIFEHEKLTEQSNLDKMGEIKAYPLEKLDEDDFIEKRNNFESANSSQITVMPLESNQNPNSIKDLILLERNEETTEQQNYSKEMETEYLQQDELTIVNNLEITISNEVENNVGSLILEGPNEIIQEVGNGKNKRLKLYPKSKIKIKSNLLQQNSLEQVEKSIIKIDNVENSKILKGDPLTRTNTPLKQNHKKTLLTAWSALNSDQSTITIPKKSKTKSKHLNSNRMSDSLEIQTELVHTLSPKSNITDKRINKAAFEAMDEKNILAEKKNFLKLAKPLSPKEEKALLEKQYFALMNYAAKKVQKSIRLEQQPELSNSLNNNRELSEQSKLLETSTMRRSINQKVEDELMEKQYYSLMKHAAKMYHQVRDHQ</sequence>
<evidence type="ECO:0000313" key="1">
    <source>
        <dbReference type="EMBL" id="QFF98269.1"/>
    </source>
</evidence>
<name>A0A5J6SKM5_9BACI</name>
<dbReference type="RefSeq" id="WP_151699213.1">
    <property type="nucleotide sequence ID" value="NZ_CP031223.1"/>
</dbReference>
<dbReference type="EMBL" id="CP031223">
    <property type="protein sequence ID" value="QFF98269.1"/>
    <property type="molecule type" value="Genomic_DNA"/>
</dbReference>
<dbReference type="AlphaFoldDB" id="A0A5J6SKM5"/>
<accession>A0A5J6SKM5</accession>
<organism evidence="1 2">
    <name type="scientific">Psychrobacillus glaciei</name>
    <dbReference type="NCBI Taxonomy" id="2283160"/>
    <lineage>
        <taxon>Bacteria</taxon>
        <taxon>Bacillati</taxon>
        <taxon>Bacillota</taxon>
        <taxon>Bacilli</taxon>
        <taxon>Bacillales</taxon>
        <taxon>Bacillaceae</taxon>
        <taxon>Psychrobacillus</taxon>
    </lineage>
</organism>
<evidence type="ECO:0008006" key="3">
    <source>
        <dbReference type="Google" id="ProtNLM"/>
    </source>
</evidence>